<dbReference type="InParanoid" id="A0A409XQ73"/>
<comment type="caution">
    <text evidence="2">The sequence shown here is derived from an EMBL/GenBank/DDBJ whole genome shotgun (WGS) entry which is preliminary data.</text>
</comment>
<feature type="region of interest" description="Disordered" evidence="1">
    <location>
        <begin position="185"/>
        <end position="225"/>
    </location>
</feature>
<sequence length="298" mass="31394">MDVGLIVVGSGWLYFFGLALSQSQVHCPRLVFVLDFPSLYDISGTRSLTFTSSSLFLLLPHHVYVCLHLHLYPSVSIIVNGAPKSTTTTARRARPQAAQQPPQPQAPAAGHQPGHTPHAAEAQINVPEHAVTAGVADVGQGILTGHGWLARAECNGGGGKGNASEGERRSVGLFVALSAGAGAGAGASVDLNGSTTATTTTTTSPDGTSTPYNPDSENTESATPSTTTTILHHTNTTPSSSAIAAYLTSLSNMPTLRTNRLWKCFVRVQTDTTITAYLVSLSNMPALRTNWLWKCFVR</sequence>
<dbReference type="AlphaFoldDB" id="A0A409XQ73"/>
<name>A0A409XQ73_PSICY</name>
<gene>
    <name evidence="2" type="ORF">CVT25_010180</name>
</gene>
<accession>A0A409XQ73</accession>
<evidence type="ECO:0000256" key="1">
    <source>
        <dbReference type="SAM" id="MobiDB-lite"/>
    </source>
</evidence>
<evidence type="ECO:0000313" key="3">
    <source>
        <dbReference type="Proteomes" id="UP000283269"/>
    </source>
</evidence>
<dbReference type="EMBL" id="NHYD01000946">
    <property type="protein sequence ID" value="PPQ92888.1"/>
    <property type="molecule type" value="Genomic_DNA"/>
</dbReference>
<keyword evidence="3" id="KW-1185">Reference proteome</keyword>
<reference evidence="2 3" key="1">
    <citation type="journal article" date="2018" name="Evol. Lett.">
        <title>Horizontal gene cluster transfer increased hallucinogenic mushroom diversity.</title>
        <authorList>
            <person name="Reynolds H.T."/>
            <person name="Vijayakumar V."/>
            <person name="Gluck-Thaler E."/>
            <person name="Korotkin H.B."/>
            <person name="Matheny P.B."/>
            <person name="Slot J.C."/>
        </authorList>
    </citation>
    <scope>NUCLEOTIDE SEQUENCE [LARGE SCALE GENOMIC DNA]</scope>
    <source>
        <strain evidence="2 3">2631</strain>
    </source>
</reference>
<organism evidence="2 3">
    <name type="scientific">Psilocybe cyanescens</name>
    <dbReference type="NCBI Taxonomy" id="93625"/>
    <lineage>
        <taxon>Eukaryota</taxon>
        <taxon>Fungi</taxon>
        <taxon>Dikarya</taxon>
        <taxon>Basidiomycota</taxon>
        <taxon>Agaricomycotina</taxon>
        <taxon>Agaricomycetes</taxon>
        <taxon>Agaricomycetidae</taxon>
        <taxon>Agaricales</taxon>
        <taxon>Agaricineae</taxon>
        <taxon>Strophariaceae</taxon>
        <taxon>Psilocybe</taxon>
    </lineage>
</organism>
<protein>
    <submittedName>
        <fullName evidence="2">Uncharacterized protein</fullName>
    </submittedName>
</protein>
<dbReference type="Proteomes" id="UP000283269">
    <property type="component" value="Unassembled WGS sequence"/>
</dbReference>
<proteinExistence type="predicted"/>
<feature type="non-terminal residue" evidence="2">
    <location>
        <position position="298"/>
    </location>
</feature>
<feature type="compositionally biased region" description="Low complexity" evidence="1">
    <location>
        <begin position="194"/>
        <end position="210"/>
    </location>
</feature>
<evidence type="ECO:0000313" key="2">
    <source>
        <dbReference type="EMBL" id="PPQ92888.1"/>
    </source>
</evidence>
<feature type="region of interest" description="Disordered" evidence="1">
    <location>
        <begin position="86"/>
        <end position="117"/>
    </location>
</feature>